<sequence>MSMNVIGGEEILQLELAAFIKLLSVWSER</sequence>
<protein>
    <submittedName>
        <fullName evidence="1">Uncharacterized protein</fullName>
    </submittedName>
</protein>
<reference evidence="1" key="1">
    <citation type="submission" date="2019-08" db="EMBL/GenBank/DDBJ databases">
        <authorList>
            <person name="Kucharzyk K."/>
            <person name="Murdoch R.W."/>
            <person name="Higgins S."/>
            <person name="Loffler F."/>
        </authorList>
    </citation>
    <scope>NUCLEOTIDE SEQUENCE</scope>
</reference>
<evidence type="ECO:0000313" key="1">
    <source>
        <dbReference type="EMBL" id="MPL57213.1"/>
    </source>
</evidence>
<comment type="caution">
    <text evidence="1">The sequence shown here is derived from an EMBL/GenBank/DDBJ whole genome shotgun (WGS) entry which is preliminary data.</text>
</comment>
<proteinExistence type="predicted"/>
<accession>A0A644SRG2</accession>
<gene>
    <name evidence="1" type="ORF">SDC9_02711</name>
</gene>
<dbReference type="EMBL" id="VSSQ01000004">
    <property type="protein sequence ID" value="MPL57213.1"/>
    <property type="molecule type" value="Genomic_DNA"/>
</dbReference>
<name>A0A644SRG2_9ZZZZ</name>
<dbReference type="AlphaFoldDB" id="A0A644SRG2"/>
<organism evidence="1">
    <name type="scientific">bioreactor metagenome</name>
    <dbReference type="NCBI Taxonomy" id="1076179"/>
    <lineage>
        <taxon>unclassified sequences</taxon>
        <taxon>metagenomes</taxon>
        <taxon>ecological metagenomes</taxon>
    </lineage>
</organism>